<sequence>MPSYRVRLSVGTLLPGTEPESVLPAAADAAAALATVEAREVAVVRGEAVVSVRFTADEDGDADDVAGRVERAVRTLAQVGRVRLERRAGNRWFLVR</sequence>
<reference evidence="1 2" key="1">
    <citation type="submission" date="2019-05" db="EMBL/GenBank/DDBJ databases">
        <title>Georgenia *** sp. nov., and Georgenia *** sp. nov., isolated from the intestinal contents of plateau pika (Ochotona curzoniae) in the Qinghai-Tibet plateau of China.</title>
        <authorList>
            <person name="Tian Z."/>
        </authorList>
    </citation>
    <scope>NUCLEOTIDE SEQUENCE [LARGE SCALE GENOMIC DNA]</scope>
    <source>
        <strain evidence="1 2">Z443</strain>
    </source>
</reference>
<dbReference type="RefSeq" id="WP_139927169.1">
    <property type="nucleotide sequence ID" value="NZ_CP040915.1"/>
</dbReference>
<organism evidence="1 2">
    <name type="scientific">Georgenia yuyongxinii</name>
    <dbReference type="NCBI Taxonomy" id="2589797"/>
    <lineage>
        <taxon>Bacteria</taxon>
        <taxon>Bacillati</taxon>
        <taxon>Actinomycetota</taxon>
        <taxon>Actinomycetes</taxon>
        <taxon>Micrococcales</taxon>
        <taxon>Bogoriellaceae</taxon>
        <taxon>Georgenia</taxon>
    </lineage>
</organism>
<accession>A0A5B8C0V8</accession>
<dbReference type="KEGG" id="gyu:FE374_02955"/>
<name>A0A5B8C0V8_9MICO</name>
<dbReference type="EMBL" id="CP040915">
    <property type="protein sequence ID" value="QDC23727.1"/>
    <property type="molecule type" value="Genomic_DNA"/>
</dbReference>
<proteinExistence type="predicted"/>
<dbReference type="Proteomes" id="UP000314616">
    <property type="component" value="Chromosome"/>
</dbReference>
<gene>
    <name evidence="1" type="ORF">FE374_02955</name>
</gene>
<protein>
    <submittedName>
        <fullName evidence="1">Uncharacterized protein</fullName>
    </submittedName>
</protein>
<evidence type="ECO:0000313" key="2">
    <source>
        <dbReference type="Proteomes" id="UP000314616"/>
    </source>
</evidence>
<evidence type="ECO:0000313" key="1">
    <source>
        <dbReference type="EMBL" id="QDC23727.1"/>
    </source>
</evidence>
<dbReference type="AlphaFoldDB" id="A0A5B8C0V8"/>